<evidence type="ECO:0008006" key="3">
    <source>
        <dbReference type="Google" id="ProtNLM"/>
    </source>
</evidence>
<dbReference type="PANTHER" id="PTHR11439">
    <property type="entry name" value="GAG-POL-RELATED RETROTRANSPOSON"/>
    <property type="match status" value="1"/>
</dbReference>
<dbReference type="PANTHER" id="PTHR11439:SF483">
    <property type="entry name" value="PEPTIDE SYNTHASE GLIP-LIKE, PUTATIVE (AFU_ORTHOLOGUE AFUA_3G12920)-RELATED"/>
    <property type="match status" value="1"/>
</dbReference>
<reference evidence="1" key="2">
    <citation type="submission" date="2021-03" db="UniProtKB">
        <authorList>
            <consortium name="EnsemblPlants"/>
        </authorList>
    </citation>
    <scope>IDENTIFICATION</scope>
</reference>
<protein>
    <recommendedName>
        <fullName evidence="3">Mitochondrial protein</fullName>
    </recommendedName>
</protein>
<reference evidence="1" key="1">
    <citation type="submission" date="2018-11" db="EMBL/GenBank/DDBJ databases">
        <authorList>
            <person name="Grassa J C."/>
        </authorList>
    </citation>
    <scope>NUCLEOTIDE SEQUENCE [LARGE SCALE GENOMIC DNA]</scope>
</reference>
<dbReference type="OMA" id="WATDCND"/>
<evidence type="ECO:0000313" key="1">
    <source>
        <dbReference type="EnsemblPlants" id="cds.evm.model.06.1735"/>
    </source>
</evidence>
<organism evidence="1 2">
    <name type="scientific">Cannabis sativa</name>
    <name type="common">Hemp</name>
    <name type="synonym">Marijuana</name>
    <dbReference type="NCBI Taxonomy" id="3483"/>
    <lineage>
        <taxon>Eukaryota</taxon>
        <taxon>Viridiplantae</taxon>
        <taxon>Streptophyta</taxon>
        <taxon>Embryophyta</taxon>
        <taxon>Tracheophyta</taxon>
        <taxon>Spermatophyta</taxon>
        <taxon>Magnoliopsida</taxon>
        <taxon>eudicotyledons</taxon>
        <taxon>Gunneridae</taxon>
        <taxon>Pentapetalae</taxon>
        <taxon>rosids</taxon>
        <taxon>fabids</taxon>
        <taxon>Rosales</taxon>
        <taxon>Cannabaceae</taxon>
        <taxon>Cannabis</taxon>
    </lineage>
</organism>
<evidence type="ECO:0000313" key="2">
    <source>
        <dbReference type="Proteomes" id="UP000596661"/>
    </source>
</evidence>
<dbReference type="EMBL" id="UZAU01000617">
    <property type="status" value="NOT_ANNOTATED_CDS"/>
    <property type="molecule type" value="Genomic_DNA"/>
</dbReference>
<name>A0A803PVT3_CANSA</name>
<keyword evidence="2" id="KW-1185">Reference proteome</keyword>
<dbReference type="Gramene" id="evm.model.06.1735">
    <property type="protein sequence ID" value="cds.evm.model.06.1735"/>
    <property type="gene ID" value="evm.TU.06.1735"/>
</dbReference>
<accession>A0A803PVT3</accession>
<dbReference type="EnsemblPlants" id="evm.model.06.1735">
    <property type="protein sequence ID" value="cds.evm.model.06.1735"/>
    <property type="gene ID" value="evm.TU.06.1735"/>
</dbReference>
<proteinExistence type="predicted"/>
<dbReference type="CDD" id="cd09272">
    <property type="entry name" value="RNase_HI_RT_Ty1"/>
    <property type="match status" value="1"/>
</dbReference>
<sequence length="134" mass="14885">MFALKKNKTWTVVRLPAGRQAIRDLLCKEKMQEVKPNSTFMTSGQRLSAYGNDPIEDVQLYSGTQYNGLHLKQSASLDLKAFCDADWATDCNDRRSTSGFAVFLGSTLITWKSKKQHTILGSSTQSGSTTRGLM</sequence>
<dbReference type="AlphaFoldDB" id="A0A803PVT3"/>
<dbReference type="Proteomes" id="UP000596661">
    <property type="component" value="Chromosome 6"/>
</dbReference>